<reference evidence="1 2" key="1">
    <citation type="submission" date="2015-01" db="EMBL/GenBank/DDBJ databases">
        <title>Evolution of Trichinella species and genotypes.</title>
        <authorList>
            <person name="Korhonen P.K."/>
            <person name="Edoardo P."/>
            <person name="Giuseppe L.R."/>
            <person name="Gasser R.B."/>
        </authorList>
    </citation>
    <scope>NUCLEOTIDE SEQUENCE [LARGE SCALE GENOMIC DNA]</scope>
    <source>
        <strain evidence="1">ISS3</strain>
    </source>
</reference>
<dbReference type="Proteomes" id="UP000054776">
    <property type="component" value="Unassembled WGS sequence"/>
</dbReference>
<dbReference type="AlphaFoldDB" id="A0A0V1BJ11"/>
<dbReference type="InParanoid" id="A0A0V1BJ11"/>
<keyword evidence="2" id="KW-1185">Reference proteome</keyword>
<gene>
    <name evidence="1" type="ORF">T01_4903</name>
</gene>
<organism evidence="1 2">
    <name type="scientific">Trichinella spiralis</name>
    <name type="common">Trichina worm</name>
    <dbReference type="NCBI Taxonomy" id="6334"/>
    <lineage>
        <taxon>Eukaryota</taxon>
        <taxon>Metazoa</taxon>
        <taxon>Ecdysozoa</taxon>
        <taxon>Nematoda</taxon>
        <taxon>Enoplea</taxon>
        <taxon>Dorylaimia</taxon>
        <taxon>Trichinellida</taxon>
        <taxon>Trichinellidae</taxon>
        <taxon>Trichinella</taxon>
    </lineage>
</organism>
<accession>A0A0V1BJ11</accession>
<proteinExistence type="predicted"/>
<protein>
    <submittedName>
        <fullName evidence="1">Uncharacterized protein</fullName>
    </submittedName>
</protein>
<dbReference type="EMBL" id="JYDH01000038">
    <property type="protein sequence ID" value="KRY36897.1"/>
    <property type="molecule type" value="Genomic_DNA"/>
</dbReference>
<comment type="caution">
    <text evidence="1">The sequence shown here is derived from an EMBL/GenBank/DDBJ whole genome shotgun (WGS) entry which is preliminary data.</text>
</comment>
<evidence type="ECO:0000313" key="1">
    <source>
        <dbReference type="EMBL" id="KRY36897.1"/>
    </source>
</evidence>
<sequence length="76" mass="8785">MRSVVSIGVKNGRHLIEIYHFDICLHCRMFIGIGQNDGAFFADALLLNLTLKCVKQLFPIFYHFEQTYATSFMLLN</sequence>
<name>A0A0V1BJ11_TRISP</name>
<evidence type="ECO:0000313" key="2">
    <source>
        <dbReference type="Proteomes" id="UP000054776"/>
    </source>
</evidence>